<evidence type="ECO:0000256" key="1">
    <source>
        <dbReference type="ARBA" id="ARBA00022763"/>
    </source>
</evidence>
<dbReference type="InterPro" id="IPR050356">
    <property type="entry name" value="SulA_CellDiv_inhibitor"/>
</dbReference>
<dbReference type="CDD" id="cd03468">
    <property type="entry name" value="PolY_like"/>
    <property type="match status" value="1"/>
</dbReference>
<dbReference type="SUPFAM" id="SSF56672">
    <property type="entry name" value="DNA/RNA polymerases"/>
    <property type="match status" value="1"/>
</dbReference>
<comment type="caution">
    <text evidence="2">The sequence shown here is derived from an EMBL/GenBank/DDBJ whole genome shotgun (WGS) entry which is preliminary data.</text>
</comment>
<keyword evidence="3" id="KW-1185">Reference proteome</keyword>
<dbReference type="EMBL" id="AOSK01000131">
    <property type="protein sequence ID" value="EYD73405.1"/>
    <property type="molecule type" value="Genomic_DNA"/>
</dbReference>
<dbReference type="Proteomes" id="UP000019666">
    <property type="component" value="Unassembled WGS sequence"/>
</dbReference>
<organism evidence="2 3">
    <name type="scientific">Rubellimicrobium mesophilum DSM 19309</name>
    <dbReference type="NCBI Taxonomy" id="442562"/>
    <lineage>
        <taxon>Bacteria</taxon>
        <taxon>Pseudomonadati</taxon>
        <taxon>Pseudomonadota</taxon>
        <taxon>Alphaproteobacteria</taxon>
        <taxon>Rhodobacterales</taxon>
        <taxon>Roseobacteraceae</taxon>
        <taxon>Rubellimicrobium</taxon>
    </lineage>
</organism>
<keyword evidence="1" id="KW-0227">DNA damage</keyword>
<evidence type="ECO:0000313" key="3">
    <source>
        <dbReference type="Proteomes" id="UP000019666"/>
    </source>
</evidence>
<dbReference type="RefSeq" id="WP_051520925.1">
    <property type="nucleotide sequence ID" value="NZ_KK088529.1"/>
</dbReference>
<dbReference type="GO" id="GO:0006281">
    <property type="term" value="P:DNA repair"/>
    <property type="evidence" value="ECO:0007669"/>
    <property type="project" value="TreeGrafter"/>
</dbReference>
<protein>
    <submittedName>
        <fullName evidence="2">DNA polymerase-like protein</fullName>
    </submittedName>
</protein>
<dbReference type="PATRIC" id="fig|442562.3.peg.4669"/>
<name>A0A017HGG0_9RHOB</name>
<dbReference type="AlphaFoldDB" id="A0A017HGG0"/>
<evidence type="ECO:0000313" key="2">
    <source>
        <dbReference type="EMBL" id="EYD73405.1"/>
    </source>
</evidence>
<dbReference type="OrthoDB" id="9788640at2"/>
<dbReference type="InterPro" id="IPR043502">
    <property type="entry name" value="DNA/RNA_pol_sf"/>
</dbReference>
<proteinExistence type="predicted"/>
<accession>A0A017HGG0</accession>
<dbReference type="PANTHER" id="PTHR35369">
    <property type="entry name" value="BLR3025 PROTEIN-RELATED"/>
    <property type="match status" value="1"/>
</dbReference>
<reference evidence="2 3" key="1">
    <citation type="submission" date="2013-02" db="EMBL/GenBank/DDBJ databases">
        <authorList>
            <person name="Fiebig A."/>
            <person name="Goeker M."/>
            <person name="Klenk H.-P.P."/>
        </authorList>
    </citation>
    <scope>NUCLEOTIDE SEQUENCE [LARGE SCALE GENOMIC DNA]</scope>
    <source>
        <strain evidence="2 3">DSM 19309</strain>
    </source>
</reference>
<gene>
    <name evidence="2" type="ORF">Rumeso_04744</name>
</gene>
<sequence>MVAADPPDGLVLDVTGAAHLHGGEAGLLDDLLRRLGGAGIAARAAVAPTWGAAHALARWGGSATAIVEGSALAEVLAPLPVVAVRLTAPLVDELRGLGVDTVGQLAAQPRAPLALRFGSEPGRRLDQALGRRPEPITPVEVPELPQVSRILAEPIAAPEVLARHVDRLTQALFRVLEERGLGARRHDLLAHRVDGRVEAARVGTARPTRDPRHLARLLRDRLERVDPGLGVERLTLLAPQTEPLGWRPARSELGEAPEPDLAALIDALVGRMGAARLYRWAAVESDVPERSVRKVAPLAAPTPGRWEPGWPRPARLLATPEPVDTLALLPDHPPVHFTWRGTRRRVIRADGPERIFGEWARADAELWAVRDYFVVEDEAGARFWLFRAGDGQDPATGSQAWFLHGLFA</sequence>
<dbReference type="STRING" id="442562.Rumeso_04744"/>
<dbReference type="PANTHER" id="PTHR35369:SF2">
    <property type="entry name" value="BLR3025 PROTEIN"/>
    <property type="match status" value="1"/>
</dbReference>
<dbReference type="HOGENOM" id="CLU_028184_1_0_5"/>